<feature type="transmembrane region" description="Helical" evidence="1">
    <location>
        <begin position="185"/>
        <end position="206"/>
    </location>
</feature>
<feature type="transmembrane region" description="Helical" evidence="1">
    <location>
        <begin position="135"/>
        <end position="153"/>
    </location>
</feature>
<dbReference type="KEGG" id="gfe:Gferi_21105"/>
<keyword evidence="3" id="KW-1185">Reference proteome</keyword>
<dbReference type="STRING" id="1424294.Gferi_21105"/>
<proteinExistence type="predicted"/>
<protein>
    <submittedName>
        <fullName evidence="2">Uncharacterized protein</fullName>
    </submittedName>
</protein>
<keyword evidence="1" id="KW-0812">Transmembrane</keyword>
<dbReference type="EMBL" id="CP017269">
    <property type="protein sequence ID" value="AOT71811.1"/>
    <property type="molecule type" value="Genomic_DNA"/>
</dbReference>
<dbReference type="OrthoDB" id="2086937at2"/>
<dbReference type="AlphaFoldDB" id="A0A1D8GLN0"/>
<dbReference type="RefSeq" id="WP_069980029.1">
    <property type="nucleotide sequence ID" value="NZ_CP017269.1"/>
</dbReference>
<reference evidence="2 3" key="1">
    <citation type="submission" date="2016-09" db="EMBL/GenBank/DDBJ databases">
        <title>Genomic analysis reveals versatility of anaerobic energy metabolism of Geosporobacter ferrireducens IRF9 of phylum Firmicutes.</title>
        <authorList>
            <person name="Kim S.-J."/>
        </authorList>
    </citation>
    <scope>NUCLEOTIDE SEQUENCE [LARGE SCALE GENOMIC DNA]</scope>
    <source>
        <strain evidence="2 3">IRF9</strain>
    </source>
</reference>
<sequence length="244" mass="28281">MTKKKVSIFFIPAISGEGFLILALFVILLPFLVLGLITQFLGMTIGPFLEPIIKSYSSLVLLPVIFFIKPDMLATSFGTEVKTEAEIQAFFEKALTNTSQTQYLYMNLIFIGVMLALILLYYYKNGIRKGILGWIGRYFFLNFLITIPLWGFITDMIIDSPDASRYASAYYTEIFAVLQEQVKQAFIILFVIALVVTIIGHALILLTGRNYLQRKQYWAERKREKEMKRIEKLERKKNKEIEYY</sequence>
<keyword evidence="1" id="KW-1133">Transmembrane helix</keyword>
<feature type="transmembrane region" description="Helical" evidence="1">
    <location>
        <begin position="20"/>
        <end position="41"/>
    </location>
</feature>
<dbReference type="Proteomes" id="UP000095743">
    <property type="component" value="Chromosome"/>
</dbReference>
<evidence type="ECO:0000313" key="3">
    <source>
        <dbReference type="Proteomes" id="UP000095743"/>
    </source>
</evidence>
<organism evidence="2 3">
    <name type="scientific">Geosporobacter ferrireducens</name>
    <dbReference type="NCBI Taxonomy" id="1424294"/>
    <lineage>
        <taxon>Bacteria</taxon>
        <taxon>Bacillati</taxon>
        <taxon>Bacillota</taxon>
        <taxon>Clostridia</taxon>
        <taxon>Peptostreptococcales</taxon>
        <taxon>Thermotaleaceae</taxon>
        <taxon>Geosporobacter</taxon>
    </lineage>
</organism>
<keyword evidence="1" id="KW-0472">Membrane</keyword>
<evidence type="ECO:0000313" key="2">
    <source>
        <dbReference type="EMBL" id="AOT71811.1"/>
    </source>
</evidence>
<accession>A0A1D8GLN0</accession>
<feature type="transmembrane region" description="Helical" evidence="1">
    <location>
        <begin position="103"/>
        <end position="123"/>
    </location>
</feature>
<evidence type="ECO:0000256" key="1">
    <source>
        <dbReference type="SAM" id="Phobius"/>
    </source>
</evidence>
<name>A0A1D8GLN0_9FIRM</name>
<gene>
    <name evidence="2" type="ORF">Gferi_21105</name>
</gene>